<evidence type="ECO:0000313" key="7">
    <source>
        <dbReference type="Proteomes" id="UP000245790"/>
    </source>
</evidence>
<keyword evidence="2" id="KW-0479">Metal-binding</keyword>
<organism evidence="6 7">
    <name type="scientific">Pleionea mediterranea</name>
    <dbReference type="NCBI Taxonomy" id="523701"/>
    <lineage>
        <taxon>Bacteria</taxon>
        <taxon>Pseudomonadati</taxon>
        <taxon>Pseudomonadota</taxon>
        <taxon>Gammaproteobacteria</taxon>
        <taxon>Oceanospirillales</taxon>
        <taxon>Pleioneaceae</taxon>
        <taxon>Pleionea</taxon>
    </lineage>
</organism>
<comment type="cofactor">
    <cofactor evidence="1">
        <name>Zn(2+)</name>
        <dbReference type="ChEBI" id="CHEBI:29105"/>
    </cofactor>
</comment>
<dbReference type="Gene3D" id="3.40.630.10">
    <property type="entry name" value="Zn peptidases"/>
    <property type="match status" value="1"/>
</dbReference>
<dbReference type="GO" id="GO:0016788">
    <property type="term" value="F:hydrolase activity, acting on ester bonds"/>
    <property type="evidence" value="ECO:0007669"/>
    <property type="project" value="InterPro"/>
</dbReference>
<dbReference type="PANTHER" id="PTHR15162:SF7">
    <property type="entry name" value="SUCCINYLGLUTAMATE DESUCCINYLASE"/>
    <property type="match status" value="1"/>
</dbReference>
<dbReference type="InterPro" id="IPR050178">
    <property type="entry name" value="AspA/AstE_fam"/>
</dbReference>
<feature type="domain" description="Succinylglutamate desuccinylase/Aspartoacylase catalytic" evidence="5">
    <location>
        <begin position="41"/>
        <end position="169"/>
    </location>
</feature>
<gene>
    <name evidence="6" type="ORF">C8D97_1056</name>
</gene>
<keyword evidence="7" id="KW-1185">Reference proteome</keyword>
<dbReference type="RefSeq" id="WP_109763089.1">
    <property type="nucleotide sequence ID" value="NZ_QGGU01000005.1"/>
</dbReference>
<protein>
    <submittedName>
        <fullName evidence="6">Succinylglutamate desuccinylase/aspartoacylase family protein</fullName>
    </submittedName>
</protein>
<evidence type="ECO:0000256" key="2">
    <source>
        <dbReference type="ARBA" id="ARBA00022723"/>
    </source>
</evidence>
<evidence type="ECO:0000256" key="1">
    <source>
        <dbReference type="ARBA" id="ARBA00001947"/>
    </source>
</evidence>
<dbReference type="Proteomes" id="UP000245790">
    <property type="component" value="Unassembled WGS sequence"/>
</dbReference>
<dbReference type="EMBL" id="QGGU01000005">
    <property type="protein sequence ID" value="PWK51691.1"/>
    <property type="molecule type" value="Genomic_DNA"/>
</dbReference>
<dbReference type="SUPFAM" id="SSF53187">
    <property type="entry name" value="Zn-dependent exopeptidases"/>
    <property type="match status" value="1"/>
</dbReference>
<dbReference type="PANTHER" id="PTHR15162">
    <property type="entry name" value="ASPARTOACYLASE"/>
    <property type="match status" value="1"/>
</dbReference>
<name>A0A316FSE0_9GAMM</name>
<reference evidence="6 7" key="1">
    <citation type="submission" date="2018-05" db="EMBL/GenBank/DDBJ databases">
        <title>Genomic Encyclopedia of Type Strains, Phase IV (KMG-IV): sequencing the most valuable type-strain genomes for metagenomic binning, comparative biology and taxonomic classification.</title>
        <authorList>
            <person name="Goeker M."/>
        </authorList>
    </citation>
    <scope>NUCLEOTIDE SEQUENCE [LARGE SCALE GENOMIC DNA]</scope>
    <source>
        <strain evidence="6 7">DSM 25350</strain>
    </source>
</reference>
<dbReference type="InterPro" id="IPR055438">
    <property type="entry name" value="AstE_AspA_cat"/>
</dbReference>
<dbReference type="GO" id="GO:0005829">
    <property type="term" value="C:cytosol"/>
    <property type="evidence" value="ECO:0007669"/>
    <property type="project" value="TreeGrafter"/>
</dbReference>
<proteinExistence type="predicted"/>
<accession>A0A316FSE0</accession>
<dbReference type="OrthoDB" id="9782876at2"/>
<sequence length="337" mass="37103">MLNIIQADDLDLPETLHSWLFEMPRATVVEVKGKDSSRCRVVSALVHGNEPSGLIAAYEYLKNALTEQAPATNVALIISSVRAARQEPMFTHRFMPGEFDLNRRFGLTNTHDRVSELAQNITGYIRDRKPEAVIDLHNTSGSSPSFAVAVSDQSSIKKIAGLFTSKLIITHLSVGALMEQNFNCPVVTIECGGAKESESHQLAIHGLKAFVECPDLTALADDKLQVFVQPIRVTAREGVSLCYGDSAEPDVGITLLTRIEQLNQHPIEPGTCLGWLHPKMTDSLQAMNDKGINVINDMFERDDNNRLLAKSRLQLFMATSRADIALSDCLFYAVPVT</sequence>
<evidence type="ECO:0000256" key="4">
    <source>
        <dbReference type="ARBA" id="ARBA00022833"/>
    </source>
</evidence>
<evidence type="ECO:0000259" key="5">
    <source>
        <dbReference type="Pfam" id="PF24827"/>
    </source>
</evidence>
<dbReference type="AlphaFoldDB" id="A0A316FSE0"/>
<dbReference type="GO" id="GO:0046872">
    <property type="term" value="F:metal ion binding"/>
    <property type="evidence" value="ECO:0007669"/>
    <property type="project" value="UniProtKB-KW"/>
</dbReference>
<evidence type="ECO:0000256" key="3">
    <source>
        <dbReference type="ARBA" id="ARBA00022801"/>
    </source>
</evidence>
<comment type="caution">
    <text evidence="6">The sequence shown here is derived from an EMBL/GenBank/DDBJ whole genome shotgun (WGS) entry which is preliminary data.</text>
</comment>
<keyword evidence="3" id="KW-0378">Hydrolase</keyword>
<keyword evidence="4" id="KW-0862">Zinc</keyword>
<evidence type="ECO:0000313" key="6">
    <source>
        <dbReference type="EMBL" id="PWK51691.1"/>
    </source>
</evidence>
<dbReference type="Pfam" id="PF24827">
    <property type="entry name" value="AstE_AspA_cat"/>
    <property type="match status" value="1"/>
</dbReference>